<dbReference type="Gene3D" id="3.30.70.270">
    <property type="match status" value="1"/>
</dbReference>
<dbReference type="Proteomes" id="UP000236291">
    <property type="component" value="Unassembled WGS sequence"/>
</dbReference>
<dbReference type="AlphaFoldDB" id="A0A2K3KTN4"/>
<sequence>PCNVKQLRGFLGLTGFYRKFVKHYSSIAAPLTTLLKHDAFQWTEQAQAAFEALKQAMSTAPVLGLPNFAESFIVETDASGSGMGAVLIQGNHPICYYSKEFCSRLLQASTYVRELCAITSAVKKWRTYLLGTTFVIHTDQRSLRELMTQNKWLQMRDFNSY</sequence>
<dbReference type="InterPro" id="IPR051320">
    <property type="entry name" value="Viral_Replic_Matur_Polypro"/>
</dbReference>
<name>A0A2K3KTN4_TRIPR</name>
<organism evidence="2 3">
    <name type="scientific">Trifolium pratense</name>
    <name type="common">Red clover</name>
    <dbReference type="NCBI Taxonomy" id="57577"/>
    <lineage>
        <taxon>Eukaryota</taxon>
        <taxon>Viridiplantae</taxon>
        <taxon>Streptophyta</taxon>
        <taxon>Embryophyta</taxon>
        <taxon>Tracheophyta</taxon>
        <taxon>Spermatophyta</taxon>
        <taxon>Magnoliopsida</taxon>
        <taxon>eudicotyledons</taxon>
        <taxon>Gunneridae</taxon>
        <taxon>Pentapetalae</taxon>
        <taxon>rosids</taxon>
        <taxon>fabids</taxon>
        <taxon>Fabales</taxon>
        <taxon>Fabaceae</taxon>
        <taxon>Papilionoideae</taxon>
        <taxon>50 kb inversion clade</taxon>
        <taxon>NPAAA clade</taxon>
        <taxon>Hologalegina</taxon>
        <taxon>IRL clade</taxon>
        <taxon>Trifolieae</taxon>
        <taxon>Trifolium</taxon>
    </lineage>
</organism>
<accession>A0A2K3KTN4</accession>
<dbReference type="STRING" id="57577.A0A2K3KTN4"/>
<dbReference type="InterPro" id="IPR041577">
    <property type="entry name" value="RT_RNaseH_2"/>
</dbReference>
<dbReference type="SUPFAM" id="SSF56672">
    <property type="entry name" value="DNA/RNA polymerases"/>
    <property type="match status" value="1"/>
</dbReference>
<feature type="non-terminal residue" evidence="2">
    <location>
        <position position="1"/>
    </location>
</feature>
<protein>
    <submittedName>
        <fullName evidence="2">Retrotransposon-related protein</fullName>
    </submittedName>
</protein>
<gene>
    <name evidence="2" type="ORF">L195_g056833</name>
</gene>
<reference evidence="2 3" key="1">
    <citation type="journal article" date="2014" name="Am. J. Bot.">
        <title>Genome assembly and annotation for red clover (Trifolium pratense; Fabaceae).</title>
        <authorList>
            <person name="Istvanek J."/>
            <person name="Jaros M."/>
            <person name="Krenek A."/>
            <person name="Repkova J."/>
        </authorList>
    </citation>
    <scope>NUCLEOTIDE SEQUENCE [LARGE SCALE GENOMIC DNA]</scope>
    <source>
        <strain evidence="3">cv. Tatra</strain>
        <tissue evidence="2">Young leaves</tissue>
    </source>
</reference>
<proteinExistence type="predicted"/>
<dbReference type="EMBL" id="ASHM01109467">
    <property type="protein sequence ID" value="PNX69647.1"/>
    <property type="molecule type" value="Genomic_DNA"/>
</dbReference>
<evidence type="ECO:0000259" key="1">
    <source>
        <dbReference type="Pfam" id="PF17919"/>
    </source>
</evidence>
<dbReference type="InterPro" id="IPR043128">
    <property type="entry name" value="Rev_trsase/Diguanyl_cyclase"/>
</dbReference>
<dbReference type="FunFam" id="3.30.70.270:FF:000020">
    <property type="entry name" value="Transposon Tf2-6 polyprotein-like Protein"/>
    <property type="match status" value="1"/>
</dbReference>
<reference evidence="2 3" key="2">
    <citation type="journal article" date="2017" name="Front. Plant Sci.">
        <title>Gene Classification and Mining of Molecular Markers Useful in Red Clover (Trifolium pratense) Breeding.</title>
        <authorList>
            <person name="Istvanek J."/>
            <person name="Dluhosova J."/>
            <person name="Dluhos P."/>
            <person name="Patkova L."/>
            <person name="Nedelnik J."/>
            <person name="Repkova J."/>
        </authorList>
    </citation>
    <scope>NUCLEOTIDE SEQUENCE [LARGE SCALE GENOMIC DNA]</scope>
    <source>
        <strain evidence="3">cv. Tatra</strain>
        <tissue evidence="2">Young leaves</tissue>
    </source>
</reference>
<feature type="domain" description="Reverse transcriptase/retrotransposon-derived protein RNase H-like" evidence="1">
    <location>
        <begin position="42"/>
        <end position="136"/>
    </location>
</feature>
<comment type="caution">
    <text evidence="2">The sequence shown here is derived from an EMBL/GenBank/DDBJ whole genome shotgun (WGS) entry which is preliminary data.</text>
</comment>
<evidence type="ECO:0000313" key="2">
    <source>
        <dbReference type="EMBL" id="PNX69647.1"/>
    </source>
</evidence>
<dbReference type="PANTHER" id="PTHR33064:SF37">
    <property type="entry name" value="RIBONUCLEASE H"/>
    <property type="match status" value="1"/>
</dbReference>
<dbReference type="InterPro" id="IPR043502">
    <property type="entry name" value="DNA/RNA_pol_sf"/>
</dbReference>
<evidence type="ECO:0000313" key="3">
    <source>
        <dbReference type="Proteomes" id="UP000236291"/>
    </source>
</evidence>
<dbReference type="Pfam" id="PF17919">
    <property type="entry name" value="RT_RNaseH_2"/>
    <property type="match status" value="1"/>
</dbReference>
<dbReference type="PANTHER" id="PTHR33064">
    <property type="entry name" value="POL PROTEIN"/>
    <property type="match status" value="1"/>
</dbReference>
<dbReference type="Gene3D" id="3.10.20.370">
    <property type="match status" value="1"/>
</dbReference>